<protein>
    <submittedName>
        <fullName evidence="1">Uncharacterized protein</fullName>
    </submittedName>
</protein>
<dbReference type="Proteomes" id="UP001582793">
    <property type="component" value="Unassembled WGS sequence"/>
</dbReference>
<sequence length="118" mass="12560">MTTTTPDPTETVAYSRTSDVANIVLTAAGRLDGRLQPAPNVPADIAAPLAAMLQNIGDAMNDDWATETEHPDHIPSHRWLVQPGYSSGVSTNETWTDALRLARAILGQPDPNATGDGR</sequence>
<reference evidence="1 2" key="1">
    <citation type="submission" date="2024-04" db="EMBL/GenBank/DDBJ databases">
        <title>Polymorphospora sp. isolated from Baiyangdian Lake in Xiong'an New Area.</title>
        <authorList>
            <person name="Zhang X."/>
            <person name="Liu J."/>
        </authorList>
    </citation>
    <scope>NUCLEOTIDE SEQUENCE [LARGE SCALE GENOMIC DNA]</scope>
    <source>
        <strain evidence="1 2">2-325</strain>
    </source>
</reference>
<comment type="caution">
    <text evidence="1">The sequence shown here is derived from an EMBL/GenBank/DDBJ whole genome shotgun (WGS) entry which is preliminary data.</text>
</comment>
<name>A0ABV5CKS1_9ACTN</name>
<dbReference type="RefSeq" id="WP_375733302.1">
    <property type="nucleotide sequence ID" value="NZ_JBCGDC010000011.1"/>
</dbReference>
<keyword evidence="2" id="KW-1185">Reference proteome</keyword>
<proteinExistence type="predicted"/>
<organism evidence="1 2">
    <name type="scientific">Polymorphospora lycopeni</name>
    <dbReference type="NCBI Taxonomy" id="3140240"/>
    <lineage>
        <taxon>Bacteria</taxon>
        <taxon>Bacillati</taxon>
        <taxon>Actinomycetota</taxon>
        <taxon>Actinomycetes</taxon>
        <taxon>Micromonosporales</taxon>
        <taxon>Micromonosporaceae</taxon>
        <taxon>Polymorphospora</taxon>
    </lineage>
</organism>
<accession>A0ABV5CKS1</accession>
<evidence type="ECO:0000313" key="2">
    <source>
        <dbReference type="Proteomes" id="UP001582793"/>
    </source>
</evidence>
<gene>
    <name evidence="1" type="ORF">AAFH96_05645</name>
</gene>
<dbReference type="EMBL" id="JBCGDC010000011">
    <property type="protein sequence ID" value="MFB6392587.1"/>
    <property type="molecule type" value="Genomic_DNA"/>
</dbReference>
<evidence type="ECO:0000313" key="1">
    <source>
        <dbReference type="EMBL" id="MFB6392587.1"/>
    </source>
</evidence>